<name>A0A1F5LBX7_PENAI</name>
<dbReference type="RefSeq" id="XP_022486174.1">
    <property type="nucleotide sequence ID" value="XM_022634028.1"/>
</dbReference>
<keyword evidence="3" id="KW-1185">Reference proteome</keyword>
<dbReference type="InterPro" id="IPR056867">
    <property type="entry name" value="LRR_15"/>
</dbReference>
<proteinExistence type="predicted"/>
<accession>A0A1F5LBX7</accession>
<evidence type="ECO:0000313" key="3">
    <source>
        <dbReference type="Proteomes" id="UP000177622"/>
    </source>
</evidence>
<evidence type="ECO:0000313" key="2">
    <source>
        <dbReference type="EMBL" id="OGE50728.1"/>
    </source>
</evidence>
<protein>
    <recommendedName>
        <fullName evidence="1">Leucine-rich repeat domain-containing protein</fullName>
    </recommendedName>
</protein>
<evidence type="ECO:0000259" key="1">
    <source>
        <dbReference type="Pfam" id="PF24969"/>
    </source>
</evidence>
<dbReference type="STRING" id="1835702.A0A1F5LBX7"/>
<organism evidence="2 3">
    <name type="scientific">Penicillium arizonense</name>
    <dbReference type="NCBI Taxonomy" id="1835702"/>
    <lineage>
        <taxon>Eukaryota</taxon>
        <taxon>Fungi</taxon>
        <taxon>Dikarya</taxon>
        <taxon>Ascomycota</taxon>
        <taxon>Pezizomycotina</taxon>
        <taxon>Eurotiomycetes</taxon>
        <taxon>Eurotiomycetidae</taxon>
        <taxon>Eurotiales</taxon>
        <taxon>Aspergillaceae</taxon>
        <taxon>Penicillium</taxon>
    </lineage>
</organism>
<dbReference type="Pfam" id="PF24969">
    <property type="entry name" value="LRR_15"/>
    <property type="match status" value="1"/>
</dbReference>
<dbReference type="AlphaFoldDB" id="A0A1F5LBX7"/>
<reference evidence="2 3" key="1">
    <citation type="journal article" date="2016" name="Sci. Rep.">
        <title>Penicillium arizonense, a new, genome sequenced fungal species, reveals a high chemical diversity in secreted metabolites.</title>
        <authorList>
            <person name="Grijseels S."/>
            <person name="Nielsen J.C."/>
            <person name="Randelovic M."/>
            <person name="Nielsen J."/>
            <person name="Nielsen K.F."/>
            <person name="Workman M."/>
            <person name="Frisvad J.C."/>
        </authorList>
    </citation>
    <scope>NUCLEOTIDE SEQUENCE [LARGE SCALE GENOMIC DNA]</scope>
    <source>
        <strain evidence="2 3">CBS 141311</strain>
    </source>
</reference>
<dbReference type="Proteomes" id="UP000177622">
    <property type="component" value="Unassembled WGS sequence"/>
</dbReference>
<dbReference type="GeneID" id="34578762"/>
<sequence>MATLSQLPNEILRFIAEQLDSQSDRLHLISSSRQMYYTLLPVLYSRVRICNCDTSIRAVIPLVSTILRNPTLAKAVHYLDLDSWDDQSWKEDPDILFEYDKYDGYDANLIENADCHIPSSAEEREYRIQALRDGYSDAWLAILIPQLTNLRGIKITWPYEARRVRTMFSKAAEDGGRLFPHLKEVFAEHCDTENSAEASWMDPFFKFPAMRKLSGRMIADRDHDHVPGTRILPCSGIEEIDLDMSNTEYGFCVWIQSCIALKSFRLEIGGPIVSEWSIHSHRLRESLSYHKTTLEKFWLRTDEETDPDLDEGWIGSFADFCVLKMLHIPFAMLVDFNEESATNRDLVSLLPPSLESLYLCQCDSGVTKLAIDEVEALLESRCLPNLTSLGLECQKPLEAARCRLSLISTRCEEAGITFVNLPQGQQETWDYLATVWPHPC</sequence>
<dbReference type="EMBL" id="LXJU01000016">
    <property type="protein sequence ID" value="OGE50728.1"/>
    <property type="molecule type" value="Genomic_DNA"/>
</dbReference>
<feature type="domain" description="Leucine-rich repeat" evidence="1">
    <location>
        <begin position="58"/>
        <end position="374"/>
    </location>
</feature>
<gene>
    <name evidence="2" type="ORF">PENARI_c016G04395</name>
</gene>
<dbReference type="OrthoDB" id="2520703at2759"/>
<comment type="caution">
    <text evidence="2">The sequence shown here is derived from an EMBL/GenBank/DDBJ whole genome shotgun (WGS) entry which is preliminary data.</text>
</comment>
<dbReference type="SUPFAM" id="SSF52047">
    <property type="entry name" value="RNI-like"/>
    <property type="match status" value="1"/>
</dbReference>